<keyword evidence="7 8" id="KW-0472">Membrane</keyword>
<feature type="transmembrane region" description="Helical" evidence="8">
    <location>
        <begin position="82"/>
        <end position="102"/>
    </location>
</feature>
<keyword evidence="4 8" id="KW-0812">Transmembrane</keyword>
<evidence type="ECO:0000256" key="2">
    <source>
        <dbReference type="ARBA" id="ARBA00006983"/>
    </source>
</evidence>
<dbReference type="PANTHER" id="PTHR43341">
    <property type="entry name" value="AMINO ACID PERMEASE"/>
    <property type="match status" value="1"/>
</dbReference>
<feature type="transmembrane region" description="Helical" evidence="8">
    <location>
        <begin position="16"/>
        <end position="37"/>
    </location>
</feature>
<feature type="transmembrane region" description="Helical" evidence="8">
    <location>
        <begin position="436"/>
        <end position="454"/>
    </location>
</feature>
<keyword evidence="3" id="KW-0813">Transport</keyword>
<dbReference type="PhylomeDB" id="A0A060T2B0"/>
<feature type="transmembrane region" description="Helical" evidence="8">
    <location>
        <begin position="154"/>
        <end position="178"/>
    </location>
</feature>
<dbReference type="FunFam" id="1.20.1740.10:FF:000001">
    <property type="entry name" value="Amino acid permease"/>
    <property type="match status" value="1"/>
</dbReference>
<reference evidence="10" key="2">
    <citation type="submission" date="2014-06" db="EMBL/GenBank/DDBJ databases">
        <title>The complete genome of Blastobotrys (Arxula) adeninivorans LS3 - a yeast of biotechnological interest.</title>
        <authorList>
            <person name="Kunze G."/>
            <person name="Gaillardin C."/>
            <person name="Czernicka M."/>
            <person name="Durrens P."/>
            <person name="Martin T."/>
            <person name="Boer E."/>
            <person name="Gabaldon T."/>
            <person name="Cruz J."/>
            <person name="Talla E."/>
            <person name="Marck C."/>
            <person name="Goffeau A."/>
            <person name="Barbe V."/>
            <person name="Baret P."/>
            <person name="Baronian K."/>
            <person name="Beier S."/>
            <person name="Bleykasten C."/>
            <person name="Bode R."/>
            <person name="Casaregola S."/>
            <person name="Despons L."/>
            <person name="Fairhead C."/>
            <person name="Giersberg M."/>
            <person name="Gierski P."/>
            <person name="Hahnel U."/>
            <person name="Hartmann A."/>
            <person name="Jankowska D."/>
            <person name="Jubin C."/>
            <person name="Jung P."/>
            <person name="Lafontaine I."/>
            <person name="Leh-Louis V."/>
            <person name="Lemaire M."/>
            <person name="Marcet-Houben M."/>
            <person name="Mascher M."/>
            <person name="Morel G."/>
            <person name="Richard G.-F."/>
            <person name="Riechen J."/>
            <person name="Sacerdot C."/>
            <person name="Sarkar A."/>
            <person name="Savel G."/>
            <person name="Schacherer J."/>
            <person name="Sherman D."/>
            <person name="Straub M.-L."/>
            <person name="Stein N."/>
            <person name="Thierry A."/>
            <person name="Trautwein-Schult A."/>
            <person name="Westhof E."/>
            <person name="Worch S."/>
            <person name="Dujon B."/>
            <person name="Souciet J.-L."/>
            <person name="Wincker P."/>
            <person name="Scholz U."/>
            <person name="Neuveglise N."/>
        </authorList>
    </citation>
    <scope>NUCLEOTIDE SEQUENCE</scope>
    <source>
        <strain evidence="10">LS3</strain>
    </source>
</reference>
<dbReference type="PROSITE" id="PS00218">
    <property type="entry name" value="AMINO_ACID_PERMEASE_1"/>
    <property type="match status" value="1"/>
</dbReference>
<organism evidence="10">
    <name type="scientific">Blastobotrys adeninivorans</name>
    <name type="common">Yeast</name>
    <name type="synonym">Arxula adeninivorans</name>
    <dbReference type="NCBI Taxonomy" id="409370"/>
    <lineage>
        <taxon>Eukaryota</taxon>
        <taxon>Fungi</taxon>
        <taxon>Dikarya</taxon>
        <taxon>Ascomycota</taxon>
        <taxon>Saccharomycotina</taxon>
        <taxon>Dipodascomycetes</taxon>
        <taxon>Dipodascales</taxon>
        <taxon>Trichomonascaceae</taxon>
        <taxon>Blastobotrys</taxon>
    </lineage>
</organism>
<accession>A0A060T2B0</accession>
<dbReference type="EMBL" id="HG937691">
    <property type="protein sequence ID" value="CDP33047.1"/>
    <property type="molecule type" value="Genomic_DNA"/>
</dbReference>
<dbReference type="Gene3D" id="1.20.1740.10">
    <property type="entry name" value="Amino acid/polyamine transporter I"/>
    <property type="match status" value="1"/>
</dbReference>
<evidence type="ECO:0000256" key="6">
    <source>
        <dbReference type="ARBA" id="ARBA00022989"/>
    </source>
</evidence>
<evidence type="ECO:0000256" key="4">
    <source>
        <dbReference type="ARBA" id="ARBA00022692"/>
    </source>
</evidence>
<gene>
    <name evidence="10" type="ORF">GNLVRS02_ARAD1A00550g</name>
</gene>
<evidence type="ECO:0000256" key="3">
    <source>
        <dbReference type="ARBA" id="ARBA00022448"/>
    </source>
</evidence>
<dbReference type="PANTHER" id="PTHR43341:SF9">
    <property type="entry name" value="DICARBOXYLIC AMINO ACID PERMEASE"/>
    <property type="match status" value="1"/>
</dbReference>
<feature type="transmembrane region" description="Helical" evidence="8">
    <location>
        <begin position="466"/>
        <end position="489"/>
    </location>
</feature>
<feature type="transmembrane region" description="Helical" evidence="8">
    <location>
        <begin position="364"/>
        <end position="383"/>
    </location>
</feature>
<evidence type="ECO:0000256" key="5">
    <source>
        <dbReference type="ARBA" id="ARBA00022970"/>
    </source>
</evidence>
<dbReference type="GO" id="GO:0015171">
    <property type="term" value="F:amino acid transmembrane transporter activity"/>
    <property type="evidence" value="ECO:0007669"/>
    <property type="project" value="TreeGrafter"/>
</dbReference>
<keyword evidence="5" id="KW-0029">Amino-acid transport</keyword>
<dbReference type="AlphaFoldDB" id="A0A060T2B0"/>
<evidence type="ECO:0000256" key="7">
    <source>
        <dbReference type="ARBA" id="ARBA00023136"/>
    </source>
</evidence>
<reference evidence="10" key="1">
    <citation type="submission" date="2014-02" db="EMBL/GenBank/DDBJ databases">
        <authorList>
            <person name="Genoscope - CEA"/>
        </authorList>
    </citation>
    <scope>NUCLEOTIDE SEQUENCE</scope>
    <source>
        <strain evidence="10">LS3</strain>
    </source>
</reference>
<dbReference type="InterPro" id="IPR050524">
    <property type="entry name" value="APC_YAT"/>
</dbReference>
<dbReference type="InterPro" id="IPR004840">
    <property type="entry name" value="Amino_acid_permease_CS"/>
</dbReference>
<evidence type="ECO:0000256" key="8">
    <source>
        <dbReference type="SAM" id="Phobius"/>
    </source>
</evidence>
<feature type="domain" description="Amino acid permease/ SLC12A" evidence="9">
    <location>
        <begin position="15"/>
        <end position="494"/>
    </location>
</feature>
<feature type="transmembrane region" description="Helical" evidence="8">
    <location>
        <begin position="262"/>
        <end position="280"/>
    </location>
</feature>
<comment type="similarity">
    <text evidence="2">Belongs to the amino acid-polyamine-organocation (APC) superfamily. YAT (TC 2.A.3.10) family.</text>
</comment>
<feature type="transmembrane region" description="Helical" evidence="8">
    <location>
        <begin position="43"/>
        <end position="62"/>
    </location>
</feature>
<evidence type="ECO:0000259" key="9">
    <source>
        <dbReference type="Pfam" id="PF00324"/>
    </source>
</evidence>
<proteinExistence type="inferred from homology"/>
<sequence>MVQDGLRQDLSYRQMVMIVIGGALGIGLVLGTGSALADAGPGAILIAYLLMSIVAYVVMCAVGEMATFAPLAEGFSGYASRYVDPCLGFAVGYTYWLNYLIVTPNQITAGALLVQYWVDKTIVNPGVWITVFIFLIVMFNAFGGVESFGKLEYWLSLVKIFTVWALLIMLVVIAFGGAPDHDFKGFRYWNNPGAFKELTKPLSNGIVYYLEGNIGRFAAFVKVLITATFSYLGMELIGVTVGEAKDPHKTIPRAIQSTFYKVTGYYIASIIAIGMCIPFDDSSLIFSENQQDNQSNGRVSGSPFIVALQNAKLRTLPHIINFAFLIFILASGVAGLYISTRTLYGLAKGNLAPKIFRKVNSKGVPMNAMILSSASMTFAYLNISAGSEKVFRHLVNFVAVLGLLAWITILYTHISFIRALQAQGWTRHMLPWKSPLLPYGSYCALAFCIILVIIKDFSCFLGEIDWVSIIVGNISLPLFVMLILVYKIFVRSRRVRSQEADLVDLSVPQLSETKDESVGQPKFMSILQRLFRFFC</sequence>
<dbReference type="Pfam" id="PF00324">
    <property type="entry name" value="AA_permease"/>
    <property type="match status" value="1"/>
</dbReference>
<feature type="transmembrane region" description="Helical" evidence="8">
    <location>
        <begin position="319"/>
        <end position="338"/>
    </location>
</feature>
<evidence type="ECO:0000313" key="10">
    <source>
        <dbReference type="EMBL" id="CDP33047.1"/>
    </source>
</evidence>
<protein>
    <submittedName>
        <fullName evidence="10">ARAD1A00550p</fullName>
    </submittedName>
</protein>
<dbReference type="PIRSF" id="PIRSF006060">
    <property type="entry name" value="AA_transporter"/>
    <property type="match status" value="1"/>
</dbReference>
<keyword evidence="6 8" id="KW-1133">Transmembrane helix</keyword>
<feature type="transmembrane region" description="Helical" evidence="8">
    <location>
        <begin position="122"/>
        <end position="142"/>
    </location>
</feature>
<comment type="subcellular location">
    <subcellularLocation>
        <location evidence="1">Membrane</location>
        <topology evidence="1">Multi-pass membrane protein</topology>
    </subcellularLocation>
</comment>
<dbReference type="GO" id="GO:0016020">
    <property type="term" value="C:membrane"/>
    <property type="evidence" value="ECO:0007669"/>
    <property type="project" value="UniProtKB-SubCell"/>
</dbReference>
<evidence type="ECO:0000256" key="1">
    <source>
        <dbReference type="ARBA" id="ARBA00004141"/>
    </source>
</evidence>
<dbReference type="InterPro" id="IPR004841">
    <property type="entry name" value="AA-permease/SLC12A_dom"/>
</dbReference>
<feature type="transmembrane region" description="Helical" evidence="8">
    <location>
        <begin position="395"/>
        <end position="416"/>
    </location>
</feature>
<name>A0A060T2B0_BLAAD</name>